<feature type="domain" description="SRCR" evidence="3">
    <location>
        <begin position="35"/>
        <end position="105"/>
    </location>
</feature>
<sequence>MHFTVYLVTCTELSRSARMSSGRRSRLCQNEREGEQWTMENTAVVCRELGYPAPGESGAIDFQIVSKRLSMSYVPQCMGSEERLRDCTTVDQDDSCDVPVVISCLNSSEITTVTPVTLLTSTSSLVSSALIPTSTLSNNPPL</sequence>
<protein>
    <recommendedName>
        <fullName evidence="3">SRCR domain-containing protein</fullName>
    </recommendedName>
</protein>
<dbReference type="AlphaFoldDB" id="A0AA35W2W4"/>
<dbReference type="InterPro" id="IPR036772">
    <property type="entry name" value="SRCR-like_dom_sf"/>
</dbReference>
<dbReference type="Gene3D" id="3.10.250.10">
    <property type="entry name" value="SRCR-like domain"/>
    <property type="match status" value="1"/>
</dbReference>
<dbReference type="PROSITE" id="PS50287">
    <property type="entry name" value="SRCR_2"/>
    <property type="match status" value="1"/>
</dbReference>
<reference evidence="4" key="1">
    <citation type="submission" date="2023-03" db="EMBL/GenBank/DDBJ databases">
        <authorList>
            <person name="Steffen K."/>
            <person name="Cardenas P."/>
        </authorList>
    </citation>
    <scope>NUCLEOTIDE SEQUENCE</scope>
</reference>
<evidence type="ECO:0000313" key="5">
    <source>
        <dbReference type="Proteomes" id="UP001174909"/>
    </source>
</evidence>
<proteinExistence type="predicted"/>
<gene>
    <name evidence="4" type="ORF">GBAR_LOCUS172</name>
</gene>
<evidence type="ECO:0000256" key="1">
    <source>
        <dbReference type="ARBA" id="ARBA00023157"/>
    </source>
</evidence>
<dbReference type="GO" id="GO:0016020">
    <property type="term" value="C:membrane"/>
    <property type="evidence" value="ECO:0007669"/>
    <property type="project" value="InterPro"/>
</dbReference>
<evidence type="ECO:0000313" key="4">
    <source>
        <dbReference type="EMBL" id="CAI7989250.1"/>
    </source>
</evidence>
<evidence type="ECO:0000259" key="3">
    <source>
        <dbReference type="PROSITE" id="PS50287"/>
    </source>
</evidence>
<evidence type="ECO:0000256" key="2">
    <source>
        <dbReference type="PROSITE-ProRule" id="PRU00196"/>
    </source>
</evidence>
<accession>A0AA35W2W4</accession>
<comment type="caution">
    <text evidence="2">Lacks conserved residue(s) required for the propagation of feature annotation.</text>
</comment>
<comment type="caution">
    <text evidence="4">The sequence shown here is derived from an EMBL/GenBank/DDBJ whole genome shotgun (WGS) entry which is preliminary data.</text>
</comment>
<keyword evidence="1 2" id="KW-1015">Disulfide bond</keyword>
<keyword evidence="5" id="KW-1185">Reference proteome</keyword>
<dbReference type="EMBL" id="CASHTH010000029">
    <property type="protein sequence ID" value="CAI7989250.1"/>
    <property type="molecule type" value="Genomic_DNA"/>
</dbReference>
<feature type="disulfide bond" evidence="2">
    <location>
        <begin position="77"/>
        <end position="87"/>
    </location>
</feature>
<dbReference type="SUPFAM" id="SSF56487">
    <property type="entry name" value="SRCR-like"/>
    <property type="match status" value="1"/>
</dbReference>
<dbReference type="InterPro" id="IPR001190">
    <property type="entry name" value="SRCR"/>
</dbReference>
<name>A0AA35W2W4_GEOBA</name>
<organism evidence="4 5">
    <name type="scientific">Geodia barretti</name>
    <name type="common">Barrett's horny sponge</name>
    <dbReference type="NCBI Taxonomy" id="519541"/>
    <lineage>
        <taxon>Eukaryota</taxon>
        <taxon>Metazoa</taxon>
        <taxon>Porifera</taxon>
        <taxon>Demospongiae</taxon>
        <taxon>Heteroscleromorpha</taxon>
        <taxon>Tetractinellida</taxon>
        <taxon>Astrophorina</taxon>
        <taxon>Geodiidae</taxon>
        <taxon>Geodia</taxon>
    </lineage>
</organism>
<dbReference type="Pfam" id="PF00530">
    <property type="entry name" value="SRCR"/>
    <property type="match status" value="1"/>
</dbReference>
<dbReference type="SMART" id="SM00202">
    <property type="entry name" value="SR"/>
    <property type="match status" value="1"/>
</dbReference>
<dbReference type="Proteomes" id="UP001174909">
    <property type="component" value="Unassembled WGS sequence"/>
</dbReference>